<dbReference type="GO" id="GO:0010181">
    <property type="term" value="F:FMN binding"/>
    <property type="evidence" value="ECO:0007669"/>
    <property type="project" value="InterPro"/>
</dbReference>
<evidence type="ECO:0000256" key="4">
    <source>
        <dbReference type="ARBA" id="ARBA00022982"/>
    </source>
</evidence>
<organism evidence="6 7">
    <name type="scientific">Photobacterium aphoticum</name>
    <dbReference type="NCBI Taxonomy" id="754436"/>
    <lineage>
        <taxon>Bacteria</taxon>
        <taxon>Pseudomonadati</taxon>
        <taxon>Pseudomonadota</taxon>
        <taxon>Gammaproteobacteria</taxon>
        <taxon>Vibrionales</taxon>
        <taxon>Vibrionaceae</taxon>
        <taxon>Photobacterium</taxon>
    </lineage>
</organism>
<name>A0A090QWT0_9GAMM</name>
<evidence type="ECO:0000256" key="2">
    <source>
        <dbReference type="ARBA" id="ARBA00022630"/>
    </source>
</evidence>
<dbReference type="PANTHER" id="PTHR19384:SF128">
    <property type="entry name" value="NADPH OXIDOREDUCTASE A"/>
    <property type="match status" value="1"/>
</dbReference>
<protein>
    <submittedName>
        <fullName evidence="6">Hypothetical flavoprotein YqcA</fullName>
    </submittedName>
</protein>
<dbReference type="Gene3D" id="3.40.50.360">
    <property type="match status" value="1"/>
</dbReference>
<dbReference type="InterPro" id="IPR029039">
    <property type="entry name" value="Flavoprotein-like_sf"/>
</dbReference>
<evidence type="ECO:0000256" key="1">
    <source>
        <dbReference type="ARBA" id="ARBA00001917"/>
    </source>
</evidence>
<comment type="cofactor">
    <cofactor evidence="1">
        <name>FMN</name>
        <dbReference type="ChEBI" id="CHEBI:58210"/>
    </cofactor>
</comment>
<comment type="caution">
    <text evidence="6">The sequence shown here is derived from an EMBL/GenBank/DDBJ whole genome shotgun (WGS) entry which is preliminary data.</text>
</comment>
<proteinExistence type="predicted"/>
<dbReference type="eggNOG" id="COG0369">
    <property type="taxonomic scope" value="Bacteria"/>
</dbReference>
<keyword evidence="2" id="KW-0285">Flavoprotein</keyword>
<evidence type="ECO:0000313" key="7">
    <source>
        <dbReference type="Proteomes" id="UP000029227"/>
    </source>
</evidence>
<dbReference type="GO" id="GO:0016491">
    <property type="term" value="F:oxidoreductase activity"/>
    <property type="evidence" value="ECO:0007669"/>
    <property type="project" value="TreeGrafter"/>
</dbReference>
<dbReference type="AlphaFoldDB" id="A0A090QWT0"/>
<evidence type="ECO:0000259" key="5">
    <source>
        <dbReference type="PROSITE" id="PS50902"/>
    </source>
</evidence>
<reference evidence="6 7" key="1">
    <citation type="journal article" date="2014" name="Genome Announc.">
        <title>Draft Genome Sequences of Two Vibrionaceae Species, Vibrio ponticus C121 and Photobacterium aphoticum C119, Isolated as Coral Reef Microbiota.</title>
        <authorList>
            <person name="Al-saari N."/>
            <person name="Meirelles P.M."/>
            <person name="Mino S."/>
            <person name="Suda W."/>
            <person name="Oshima K."/>
            <person name="Hattori M."/>
            <person name="Ohkuma M."/>
            <person name="Thompson F.L."/>
            <person name="Gomez-Gil B."/>
            <person name="Sawabe T."/>
            <person name="Sawabe T."/>
        </authorList>
    </citation>
    <scope>NUCLEOTIDE SEQUENCE [LARGE SCALE GENOMIC DNA]</scope>
    <source>
        <strain evidence="6 7">JCM 19237</strain>
    </source>
</reference>
<dbReference type="Proteomes" id="UP000029227">
    <property type="component" value="Unassembled WGS sequence"/>
</dbReference>
<dbReference type="PRINTS" id="PR00369">
    <property type="entry name" value="FLAVODOXIN"/>
</dbReference>
<dbReference type="GO" id="GO:0050660">
    <property type="term" value="F:flavin adenine dinucleotide binding"/>
    <property type="evidence" value="ECO:0007669"/>
    <property type="project" value="TreeGrafter"/>
</dbReference>
<dbReference type="EMBL" id="BBMN01000018">
    <property type="protein sequence ID" value="GAL07650.1"/>
    <property type="molecule type" value="Genomic_DNA"/>
</dbReference>
<dbReference type="NCBIfam" id="NF005989">
    <property type="entry name" value="PRK08105.1"/>
    <property type="match status" value="1"/>
</dbReference>
<feature type="domain" description="Flavodoxin-like" evidence="5">
    <location>
        <begin position="4"/>
        <end position="147"/>
    </location>
</feature>
<keyword evidence="4" id="KW-0249">Electron transport</keyword>
<keyword evidence="3" id="KW-0288">FMN</keyword>
<dbReference type="InterPro" id="IPR001094">
    <property type="entry name" value="Flavdoxin-like"/>
</dbReference>
<dbReference type="STRING" id="754436.JCM19237_888"/>
<sequence length="152" mass="16437">MAKIGIFVGSVYGGAEDVAHAVADYLNGEGHEVTVFDIPTSEEFLQYQQDIALVITSTTGQGEIPENALPMFQALEDTLPQVPNLRFGVVGMGDSSYGEARYCGAGRQFERLLLELQAKPLAPRLDVDACVNFDALEVVMPWVQTWATPSAA</sequence>
<dbReference type="InterPro" id="IPR008254">
    <property type="entry name" value="Flavodoxin/NO_synth"/>
</dbReference>
<keyword evidence="4" id="KW-0813">Transport</keyword>
<dbReference type="SUPFAM" id="SSF52218">
    <property type="entry name" value="Flavoproteins"/>
    <property type="match status" value="1"/>
</dbReference>
<gene>
    <name evidence="6" type="ORF">JCM19237_888</name>
</gene>
<accession>A0A090QWT0</accession>
<dbReference type="GO" id="GO:0005829">
    <property type="term" value="C:cytosol"/>
    <property type="evidence" value="ECO:0007669"/>
    <property type="project" value="TreeGrafter"/>
</dbReference>
<evidence type="ECO:0000313" key="6">
    <source>
        <dbReference type="EMBL" id="GAL07650.1"/>
    </source>
</evidence>
<dbReference type="PANTHER" id="PTHR19384">
    <property type="entry name" value="NITRIC OXIDE SYNTHASE-RELATED"/>
    <property type="match status" value="1"/>
</dbReference>
<evidence type="ECO:0000256" key="3">
    <source>
        <dbReference type="ARBA" id="ARBA00022643"/>
    </source>
</evidence>
<dbReference type="PROSITE" id="PS50902">
    <property type="entry name" value="FLAVODOXIN_LIKE"/>
    <property type="match status" value="1"/>
</dbReference>
<dbReference type="Pfam" id="PF00258">
    <property type="entry name" value="Flavodoxin_1"/>
    <property type="match status" value="1"/>
</dbReference>